<organism evidence="1 2">
    <name type="scientific">Romanomermis culicivorax</name>
    <name type="common">Nematode worm</name>
    <dbReference type="NCBI Taxonomy" id="13658"/>
    <lineage>
        <taxon>Eukaryota</taxon>
        <taxon>Metazoa</taxon>
        <taxon>Ecdysozoa</taxon>
        <taxon>Nematoda</taxon>
        <taxon>Enoplea</taxon>
        <taxon>Dorylaimia</taxon>
        <taxon>Mermithida</taxon>
        <taxon>Mermithoidea</taxon>
        <taxon>Mermithidae</taxon>
        <taxon>Romanomermis</taxon>
    </lineage>
</organism>
<keyword evidence="1" id="KW-1185">Reference proteome</keyword>
<sequence length="86" mass="9487">MKPAMRFGSVVGFVNIDLFNSGFHVEVIIKDDWVHPFREAGSRIAISAVPHTVVEKGTHGEIEILSMLYQQVVYVGVFGGGARRSQ</sequence>
<evidence type="ECO:0000313" key="1">
    <source>
        <dbReference type="Proteomes" id="UP000887565"/>
    </source>
</evidence>
<accession>A0A915K0G6</accession>
<dbReference type="WBParaSite" id="nRc.2.0.1.t31700-RA">
    <property type="protein sequence ID" value="nRc.2.0.1.t31700-RA"/>
    <property type="gene ID" value="nRc.2.0.1.g31700"/>
</dbReference>
<proteinExistence type="predicted"/>
<name>A0A915K0G6_ROMCU</name>
<reference evidence="2" key="1">
    <citation type="submission" date="2022-11" db="UniProtKB">
        <authorList>
            <consortium name="WormBaseParasite"/>
        </authorList>
    </citation>
    <scope>IDENTIFICATION</scope>
</reference>
<protein>
    <submittedName>
        <fullName evidence="2">Uncharacterized protein</fullName>
    </submittedName>
</protein>
<dbReference type="AlphaFoldDB" id="A0A915K0G6"/>
<evidence type="ECO:0000313" key="2">
    <source>
        <dbReference type="WBParaSite" id="nRc.2.0.1.t31700-RA"/>
    </source>
</evidence>
<dbReference type="Proteomes" id="UP000887565">
    <property type="component" value="Unplaced"/>
</dbReference>